<name>A9V276_MONBE</name>
<keyword evidence="5" id="KW-1185">Reference proteome</keyword>
<comment type="similarity">
    <text evidence="1">Belongs to the ATP-dependent AMP-binding enzyme family.</text>
</comment>
<dbReference type="Gene3D" id="3.30.300.30">
    <property type="match status" value="1"/>
</dbReference>
<evidence type="ECO:0000256" key="1">
    <source>
        <dbReference type="ARBA" id="ARBA00006432"/>
    </source>
</evidence>
<gene>
    <name evidence="4" type="ORF">MONBRDRAFT_26383</name>
</gene>
<dbReference type="AlphaFoldDB" id="A9V276"/>
<dbReference type="PANTHER" id="PTHR43201:SF8">
    <property type="entry name" value="ACYL-COA SYNTHETASE FAMILY MEMBER 3"/>
    <property type="match status" value="1"/>
</dbReference>
<dbReference type="Pfam" id="PF00501">
    <property type="entry name" value="AMP-binding"/>
    <property type="match status" value="1"/>
</dbReference>
<dbReference type="eggNOG" id="KOG1176">
    <property type="taxonomic scope" value="Eukaryota"/>
</dbReference>
<dbReference type="PANTHER" id="PTHR43201">
    <property type="entry name" value="ACYL-COA SYNTHETASE"/>
    <property type="match status" value="1"/>
</dbReference>
<dbReference type="InterPro" id="IPR000873">
    <property type="entry name" value="AMP-dep_synth/lig_dom"/>
</dbReference>
<dbReference type="InParanoid" id="A9V276"/>
<dbReference type="Proteomes" id="UP000001357">
    <property type="component" value="Unassembled WGS sequence"/>
</dbReference>
<dbReference type="STRING" id="81824.A9V276"/>
<dbReference type="RefSeq" id="XP_001746799.1">
    <property type="nucleotide sequence ID" value="XM_001746747.1"/>
</dbReference>
<protein>
    <submittedName>
        <fullName evidence="4">Uncharacterized protein</fullName>
    </submittedName>
</protein>
<evidence type="ECO:0000313" key="4">
    <source>
        <dbReference type="EMBL" id="EDQ88206.1"/>
    </source>
</evidence>
<dbReference type="FunCoup" id="A9V276">
    <property type="interactions" value="866"/>
</dbReference>
<dbReference type="Pfam" id="PF13193">
    <property type="entry name" value="AMP-binding_C"/>
    <property type="match status" value="1"/>
</dbReference>
<dbReference type="OMA" id="IYEYYGM"/>
<accession>A9V276</accession>
<dbReference type="InterPro" id="IPR025110">
    <property type="entry name" value="AMP-bd_C"/>
</dbReference>
<dbReference type="KEGG" id="mbr:MONBRDRAFT_26383"/>
<dbReference type="Gene3D" id="3.40.50.12780">
    <property type="entry name" value="N-terminal domain of ligase-like"/>
    <property type="match status" value="1"/>
</dbReference>
<dbReference type="Gene3D" id="2.30.38.10">
    <property type="entry name" value="Luciferase, Domain 3"/>
    <property type="match status" value="1"/>
</dbReference>
<dbReference type="SUPFAM" id="SSF56801">
    <property type="entry name" value="Acetyl-CoA synthetase-like"/>
    <property type="match status" value="1"/>
</dbReference>
<proteinExistence type="inferred from homology"/>
<feature type="domain" description="AMP-dependent synthetase/ligase" evidence="2">
    <location>
        <begin position="56"/>
        <end position="404"/>
    </location>
</feature>
<dbReference type="PROSITE" id="PS00455">
    <property type="entry name" value="AMP_BINDING"/>
    <property type="match status" value="1"/>
</dbReference>
<dbReference type="InterPro" id="IPR042099">
    <property type="entry name" value="ANL_N_sf"/>
</dbReference>
<evidence type="ECO:0000259" key="3">
    <source>
        <dbReference type="Pfam" id="PF13193"/>
    </source>
</evidence>
<dbReference type="GeneID" id="5892094"/>
<feature type="domain" description="AMP-binding enzyme C-terminal" evidence="3">
    <location>
        <begin position="535"/>
        <end position="611"/>
    </location>
</feature>
<dbReference type="EMBL" id="CH991555">
    <property type="protein sequence ID" value="EDQ88206.1"/>
    <property type="molecule type" value="Genomic_DNA"/>
</dbReference>
<dbReference type="InterPro" id="IPR020845">
    <property type="entry name" value="AMP-binding_CS"/>
</dbReference>
<dbReference type="InterPro" id="IPR045851">
    <property type="entry name" value="AMP-bd_C_sf"/>
</dbReference>
<evidence type="ECO:0000313" key="5">
    <source>
        <dbReference type="Proteomes" id="UP000001357"/>
    </source>
</evidence>
<dbReference type="GO" id="GO:0006633">
    <property type="term" value="P:fatty acid biosynthetic process"/>
    <property type="evidence" value="ECO:0000318"/>
    <property type="project" value="GO_Central"/>
</dbReference>
<sequence length="628" mass="68600">MFLLWRAARPLPTAAAQGLWAGIRTRASHVIPEHPNLCEALQPYFSHPIDVLQRPSVIDVGSEGRHEASHLQIQYRALQIARQLTSEATSVQNSSVGFLLAPNSNWLATLIGIWLAGKVAVPMCSKHSANELAYVLEDAHVDTVIHDATSQEHLQAALQSHPVEHVLDAQHLMSFIQNEPQSDALHAAVQRELDSVPEVSQGDGALVIYTSGTTSLPKGVLHTHFSLANLVGNLVSAWEWTSHDRIMNFLPLHHVHGIINVVACAALSGATLEMYPGFSAPNVFDRLRTNVSKTPDRTTDMTLLMAVPTIYSKLLQEYERRPESEQAEFRAGCRDLRLTVSGSAALPTPVLERFRKVSGHTLLERYGMTEIGMALGNPLHGERIPGAVGQPFQNVVVKVRLPHTHERSLALFSKASVPPTQHPHSLSRPLNLLLNAAGPLAGDSGDAFYDRSACEEEPEPAPSIAAEGEICIKSHTMFKEYLNKPDATDESFDTEGFFRTGDIGRYDPQKQTYSILGRASQDIIKTGGFKLSALEIERILLAHQAISDGAIVGVDDETWGQRVVAVVVFKEGADPLTLEALRDFMGTELASYKLPTALEVLPELPRNAMGKVNKKQLAQTLQQGATAA</sequence>
<dbReference type="CDD" id="cd05941">
    <property type="entry name" value="MCS"/>
    <property type="match status" value="1"/>
</dbReference>
<reference evidence="4 5" key="1">
    <citation type="journal article" date="2008" name="Nature">
        <title>The genome of the choanoflagellate Monosiga brevicollis and the origin of metazoans.</title>
        <authorList>
            <consortium name="JGI Sequencing"/>
            <person name="King N."/>
            <person name="Westbrook M.J."/>
            <person name="Young S.L."/>
            <person name="Kuo A."/>
            <person name="Abedin M."/>
            <person name="Chapman J."/>
            <person name="Fairclough S."/>
            <person name="Hellsten U."/>
            <person name="Isogai Y."/>
            <person name="Letunic I."/>
            <person name="Marr M."/>
            <person name="Pincus D."/>
            <person name="Putnam N."/>
            <person name="Rokas A."/>
            <person name="Wright K.J."/>
            <person name="Zuzow R."/>
            <person name="Dirks W."/>
            <person name="Good M."/>
            <person name="Goodstein D."/>
            <person name="Lemons D."/>
            <person name="Li W."/>
            <person name="Lyons J.B."/>
            <person name="Morris A."/>
            <person name="Nichols S."/>
            <person name="Richter D.J."/>
            <person name="Salamov A."/>
            <person name="Bork P."/>
            <person name="Lim W.A."/>
            <person name="Manning G."/>
            <person name="Miller W.T."/>
            <person name="McGinnis W."/>
            <person name="Shapiro H."/>
            <person name="Tjian R."/>
            <person name="Grigoriev I.V."/>
            <person name="Rokhsar D."/>
        </authorList>
    </citation>
    <scope>NUCLEOTIDE SEQUENCE [LARGE SCALE GENOMIC DNA]</scope>
    <source>
        <strain evidence="5">MX1 / ATCC 50154</strain>
    </source>
</reference>
<organism evidence="4 5">
    <name type="scientific">Monosiga brevicollis</name>
    <name type="common">Choanoflagellate</name>
    <dbReference type="NCBI Taxonomy" id="81824"/>
    <lineage>
        <taxon>Eukaryota</taxon>
        <taxon>Choanoflagellata</taxon>
        <taxon>Craspedida</taxon>
        <taxon>Salpingoecidae</taxon>
        <taxon>Monosiga</taxon>
    </lineage>
</organism>
<dbReference type="GO" id="GO:0016405">
    <property type="term" value="F:CoA-ligase activity"/>
    <property type="evidence" value="ECO:0000318"/>
    <property type="project" value="GO_Central"/>
</dbReference>
<evidence type="ECO:0000259" key="2">
    <source>
        <dbReference type="Pfam" id="PF00501"/>
    </source>
</evidence>